<protein>
    <submittedName>
        <fullName evidence="1">Uncharacterized protein</fullName>
    </submittedName>
</protein>
<sequence>MATDIRLNSLHDLDITSGDLELFTRVEDLAVQMVKTSLLLYKGEWFRDIDLGIPYVQEIFGNKNTQNAADANIKNTILNTDNIRSITSYTGSIDPTTRKYKVVFSAITDSGDIINNIEVEI</sequence>
<dbReference type="InterPro" id="IPR020288">
    <property type="entry name" value="Sheath_initiator"/>
</dbReference>
<proteinExistence type="predicted"/>
<organism evidence="1 2">
    <name type="scientific">Pseudoalteromonas phage H101</name>
    <dbReference type="NCBI Taxonomy" id="1654919"/>
    <lineage>
        <taxon>Viruses</taxon>
        <taxon>Duplodnaviria</taxon>
        <taxon>Heunggongvirae</taxon>
        <taxon>Uroviricota</taxon>
        <taxon>Caudoviricetes</taxon>
        <taxon>Shandongvirus</taxon>
        <taxon>Shandongvirus H101</taxon>
    </lineage>
</organism>
<evidence type="ECO:0000313" key="2">
    <source>
        <dbReference type="Proteomes" id="UP000202763"/>
    </source>
</evidence>
<reference evidence="1 2" key="1">
    <citation type="submission" date="2015-05" db="EMBL/GenBank/DDBJ databases">
        <authorList>
            <person name="Wang D.B."/>
            <person name="Wang M."/>
        </authorList>
    </citation>
    <scope>NUCLEOTIDE SEQUENCE [LARGE SCALE GENOMIC DNA]</scope>
</reference>
<evidence type="ECO:0000313" key="1">
    <source>
        <dbReference type="EMBL" id="AKO60922.1"/>
    </source>
</evidence>
<dbReference type="Pfam" id="PF10934">
    <property type="entry name" value="Sheath_initiator"/>
    <property type="match status" value="1"/>
</dbReference>
<dbReference type="RefSeq" id="YP_009225455.1">
    <property type="nucleotide sequence ID" value="NC_029094.1"/>
</dbReference>
<accession>A0A0H4INN9</accession>
<dbReference type="Proteomes" id="UP000202763">
    <property type="component" value="Segment"/>
</dbReference>
<dbReference type="KEGG" id="vg:26796516"/>
<dbReference type="GeneID" id="26796516"/>
<dbReference type="EMBL" id="KR534323">
    <property type="protein sequence ID" value="AKO60922.1"/>
    <property type="molecule type" value="Genomic_DNA"/>
</dbReference>
<name>A0A0H4INN9_9CAUD</name>
<keyword evidence="2" id="KW-1185">Reference proteome</keyword>
<dbReference type="OrthoDB" id="17165at10239"/>